<dbReference type="Proteomes" id="UP000186777">
    <property type="component" value="Unassembled WGS sequence"/>
</dbReference>
<evidence type="ECO:0000313" key="2">
    <source>
        <dbReference type="EMBL" id="OLA37176.1"/>
    </source>
</evidence>
<dbReference type="STRING" id="626940.BHW43_07235"/>
<dbReference type="RefSeq" id="WP_303680039.1">
    <property type="nucleotide sequence ID" value="NZ_DBFZQJ010000140.1"/>
</dbReference>
<comment type="caution">
    <text evidence="2">The sequence shown here is derived from an EMBL/GenBank/DDBJ whole genome shotgun (WGS) entry which is preliminary data.</text>
</comment>
<feature type="coiled-coil region" evidence="1">
    <location>
        <begin position="74"/>
        <end position="108"/>
    </location>
</feature>
<accession>A0A1Q6R4B8</accession>
<evidence type="ECO:0000256" key="1">
    <source>
        <dbReference type="SAM" id="Coils"/>
    </source>
</evidence>
<name>A0A1Q6R4B8_9FIRM</name>
<sequence length="175" mass="20262">MKAGEKTINLLACIALVLSTGFVVKALELWNERHLAVEQTQKLQGQLTQQIRFADEHSDYKIYKIKLLDKQKKLEQQVEHNLNLNNILQRLQKQARAQSIHLNSMQMEGKPVALQNGLQMQNLQISAVGDFYSLLRWLRQAERDGCKVKELRLQSDMQAKEVLKMDISLEFYIAN</sequence>
<protein>
    <submittedName>
        <fullName evidence="2">Uncharacterized protein</fullName>
    </submittedName>
</protein>
<dbReference type="AlphaFoldDB" id="A0A1Q6R4B8"/>
<evidence type="ECO:0000313" key="3">
    <source>
        <dbReference type="Proteomes" id="UP000186777"/>
    </source>
</evidence>
<gene>
    <name evidence="2" type="ORF">BHW43_07235</name>
</gene>
<organism evidence="2 3">
    <name type="scientific">Phascolarctobacterium succinatutens</name>
    <dbReference type="NCBI Taxonomy" id="626940"/>
    <lineage>
        <taxon>Bacteria</taxon>
        <taxon>Bacillati</taxon>
        <taxon>Bacillota</taxon>
        <taxon>Negativicutes</taxon>
        <taxon>Acidaminococcales</taxon>
        <taxon>Acidaminococcaceae</taxon>
        <taxon>Phascolarctobacterium</taxon>
    </lineage>
</organism>
<dbReference type="InterPro" id="IPR014717">
    <property type="entry name" value="Transl_elong_EF1B/ribsomal_bS6"/>
</dbReference>
<reference evidence="2 3" key="1">
    <citation type="journal article" date="2016" name="Nat. Biotechnol.">
        <title>Measurement of bacterial replication rates in microbial communities.</title>
        <authorList>
            <person name="Brown C.T."/>
            <person name="Olm M.R."/>
            <person name="Thomas B.C."/>
            <person name="Banfield J.F."/>
        </authorList>
    </citation>
    <scope>NUCLEOTIDE SEQUENCE [LARGE SCALE GENOMIC DNA]</scope>
    <source>
        <strain evidence="2">46_33</strain>
    </source>
</reference>
<dbReference type="Gene3D" id="3.30.70.60">
    <property type="match status" value="1"/>
</dbReference>
<proteinExistence type="predicted"/>
<keyword evidence="1" id="KW-0175">Coiled coil</keyword>
<dbReference type="EMBL" id="MNTG01000032">
    <property type="protein sequence ID" value="OLA37176.1"/>
    <property type="molecule type" value="Genomic_DNA"/>
</dbReference>